<evidence type="ECO:0000313" key="2">
    <source>
        <dbReference type="Proteomes" id="UP000035909"/>
    </source>
</evidence>
<comment type="caution">
    <text evidence="1">The sequence shown here is derived from an EMBL/GenBank/DDBJ whole genome shotgun (WGS) entry which is preliminary data.</text>
</comment>
<proteinExistence type="predicted"/>
<dbReference type="Proteomes" id="UP000035909">
    <property type="component" value="Unassembled WGS sequence"/>
</dbReference>
<dbReference type="PATRIC" id="fig|320778.3.peg.3279"/>
<dbReference type="EMBL" id="LDOU01000015">
    <property type="protein sequence ID" value="KLV08140.1"/>
    <property type="molecule type" value="Genomic_DNA"/>
</dbReference>
<dbReference type="AlphaFoldDB" id="A0A0J1H8R0"/>
<gene>
    <name evidence="1" type="ORF">ABT57_15095</name>
</gene>
<sequence>MCEYNIDGFSNVVITSTYDDDTLCEHVEFTICSDYEGEPIKRKIAVELDGGEHTLNVSAS</sequence>
<reference evidence="1 2" key="1">
    <citation type="submission" date="2015-05" db="EMBL/GenBank/DDBJ databases">
        <title>Photobacterium galathea sp. nov.</title>
        <authorList>
            <person name="Machado H."/>
            <person name="Gram L."/>
        </authorList>
    </citation>
    <scope>NUCLEOTIDE SEQUENCE [LARGE SCALE GENOMIC DNA]</scope>
    <source>
        <strain evidence="1 2">DSM 22954</strain>
    </source>
</reference>
<accession>A0A0J1H8R0</accession>
<evidence type="ECO:0000313" key="1">
    <source>
        <dbReference type="EMBL" id="KLV08140.1"/>
    </source>
</evidence>
<dbReference type="RefSeq" id="WP_047886030.1">
    <property type="nucleotide sequence ID" value="NZ_PYMI01000004.1"/>
</dbReference>
<name>A0A0J1H8R0_9GAMM</name>
<organism evidence="1 2">
    <name type="scientific">Photobacterium ganghwense</name>
    <dbReference type="NCBI Taxonomy" id="320778"/>
    <lineage>
        <taxon>Bacteria</taxon>
        <taxon>Pseudomonadati</taxon>
        <taxon>Pseudomonadota</taxon>
        <taxon>Gammaproteobacteria</taxon>
        <taxon>Vibrionales</taxon>
        <taxon>Vibrionaceae</taxon>
        <taxon>Photobacterium</taxon>
    </lineage>
</organism>
<protein>
    <submittedName>
        <fullName evidence="1">Uncharacterized protein</fullName>
    </submittedName>
</protein>
<keyword evidence="2" id="KW-1185">Reference proteome</keyword>